<evidence type="ECO:0000256" key="11">
    <source>
        <dbReference type="ARBA" id="ARBA00033067"/>
    </source>
</evidence>
<comment type="catalytic activity">
    <reaction evidence="1">
        <text>UDP-alpha-D-glucose = UDP-alpha-D-galactose</text>
        <dbReference type="Rhea" id="RHEA:22168"/>
        <dbReference type="ChEBI" id="CHEBI:58885"/>
        <dbReference type="ChEBI" id="CHEBI:66914"/>
        <dbReference type="EC" id="5.1.3.2"/>
    </reaction>
</comment>
<keyword evidence="14" id="KW-1185">Reference proteome</keyword>
<evidence type="ECO:0000256" key="6">
    <source>
        <dbReference type="ARBA" id="ARBA00018569"/>
    </source>
</evidence>
<evidence type="ECO:0000313" key="14">
    <source>
        <dbReference type="Proteomes" id="UP000194577"/>
    </source>
</evidence>
<dbReference type="SUPFAM" id="SSF51735">
    <property type="entry name" value="NAD(P)-binding Rossmann-fold domains"/>
    <property type="match status" value="1"/>
</dbReference>
<comment type="similarity">
    <text evidence="4">Belongs to the NAD(P)-dependent epimerase/dehydratase family.</text>
</comment>
<keyword evidence="8" id="KW-0413">Isomerase</keyword>
<evidence type="ECO:0000313" key="13">
    <source>
        <dbReference type="EMBL" id="PHP52439.1"/>
    </source>
</evidence>
<evidence type="ECO:0000256" key="10">
    <source>
        <dbReference type="ARBA" id="ARBA00031367"/>
    </source>
</evidence>
<evidence type="ECO:0000256" key="1">
    <source>
        <dbReference type="ARBA" id="ARBA00000083"/>
    </source>
</evidence>
<dbReference type="NCBIfam" id="TIGR01179">
    <property type="entry name" value="galE"/>
    <property type="match status" value="1"/>
</dbReference>
<dbReference type="EC" id="5.1.3.2" evidence="5"/>
<dbReference type="InterPro" id="IPR036291">
    <property type="entry name" value="NAD(P)-bd_dom_sf"/>
</dbReference>
<accession>A0ABX4MAG8</accession>
<dbReference type="EMBL" id="MTPX02000045">
    <property type="protein sequence ID" value="PHP52439.1"/>
    <property type="molecule type" value="Genomic_DNA"/>
</dbReference>
<comment type="caution">
    <text evidence="13">The sequence shown here is derived from an EMBL/GenBank/DDBJ whole genome shotgun (WGS) entry which is preliminary data.</text>
</comment>
<dbReference type="InterPro" id="IPR005886">
    <property type="entry name" value="UDP_G4E"/>
</dbReference>
<proteinExistence type="inferred from homology"/>
<reference evidence="13 14" key="1">
    <citation type="submission" date="2017-10" db="EMBL/GenBank/DDBJ databases">
        <title>Draft genome sequence of cellulolytic Actinomyces sp CtC72 isolated from cattle rumen fluid.</title>
        <authorList>
            <person name="Joshi A.J."/>
            <person name="Vasudevan G."/>
            <person name="Lanjekar V.B."/>
            <person name="Hivarkar S."/>
            <person name="Engineer A."/>
            <person name="Pore S.D."/>
            <person name="Dhakephalkar P.K."/>
            <person name="Dagar S."/>
        </authorList>
    </citation>
    <scope>NUCLEOTIDE SEQUENCE [LARGE SCALE GENOMIC DNA]</scope>
    <source>
        <strain evidence="14">CtC72</strain>
    </source>
</reference>
<feature type="domain" description="NAD-dependent epimerase/dehydratase" evidence="12">
    <location>
        <begin position="3"/>
        <end position="252"/>
    </location>
</feature>
<evidence type="ECO:0000256" key="2">
    <source>
        <dbReference type="ARBA" id="ARBA00001911"/>
    </source>
</evidence>
<keyword evidence="7" id="KW-0520">NAD</keyword>
<comment type="cofactor">
    <cofactor evidence="2">
        <name>NAD(+)</name>
        <dbReference type="ChEBI" id="CHEBI:57540"/>
    </cofactor>
</comment>
<evidence type="ECO:0000256" key="4">
    <source>
        <dbReference type="ARBA" id="ARBA00007637"/>
    </source>
</evidence>
<dbReference type="PANTHER" id="PTHR43725:SF53">
    <property type="entry name" value="UDP-ARABINOSE 4-EPIMERASE 1"/>
    <property type="match status" value="1"/>
</dbReference>
<dbReference type="InterPro" id="IPR001509">
    <property type="entry name" value="Epimerase_deHydtase"/>
</dbReference>
<evidence type="ECO:0000256" key="9">
    <source>
        <dbReference type="ARBA" id="ARBA00023277"/>
    </source>
</evidence>
<name>A0ABX4MAG8_9ACTO</name>
<comment type="pathway">
    <text evidence="3">Carbohydrate metabolism; galactose metabolism.</text>
</comment>
<gene>
    <name evidence="13" type="primary">galE</name>
    <name evidence="13" type="ORF">BW737_009420</name>
</gene>
<dbReference type="Proteomes" id="UP000194577">
    <property type="component" value="Unassembled WGS sequence"/>
</dbReference>
<evidence type="ECO:0000259" key="12">
    <source>
        <dbReference type="Pfam" id="PF01370"/>
    </source>
</evidence>
<organism evidence="13 14">
    <name type="scientific">Actinomyces ruminis</name>
    <dbReference type="NCBI Taxonomy" id="1937003"/>
    <lineage>
        <taxon>Bacteria</taxon>
        <taxon>Bacillati</taxon>
        <taxon>Actinomycetota</taxon>
        <taxon>Actinomycetes</taxon>
        <taxon>Actinomycetales</taxon>
        <taxon>Actinomycetaceae</taxon>
        <taxon>Actinomyces</taxon>
    </lineage>
</organism>
<evidence type="ECO:0000256" key="5">
    <source>
        <dbReference type="ARBA" id="ARBA00013189"/>
    </source>
</evidence>
<dbReference type="PANTHER" id="PTHR43725">
    <property type="entry name" value="UDP-GLUCOSE 4-EPIMERASE"/>
    <property type="match status" value="1"/>
</dbReference>
<keyword evidence="9" id="KW-0119">Carbohydrate metabolism</keyword>
<evidence type="ECO:0000256" key="7">
    <source>
        <dbReference type="ARBA" id="ARBA00023027"/>
    </source>
</evidence>
<sequence length="366" mass="39503">MSILVAGGAGYIGAHVVRLLLERGDEVVVVDDLSYGTPGRVEGAELVELDVAAGNATEVLTDLMERKNVKAVIHFAARKQVGESVARPAWYYQQNVGGLANMLAAMEQARVEQMIFSSSAAVYGMPPVEVVPEDIDCHPINPYGETKLIGEWMMADCERAWGLRWAGLRYFNVAGAGWDDLGDMATLNLIPMVLDRLARGESPKIFGTDYPTPDGTCIRDYIHVRDLASAHIAALDHLAGSEELEQHVFNVGTGKGSSVREVVSKVIDAVAAATGQRVQPEELGRRAGDPPQLIGDATRIREVLGWEAEHDLDDIVSSSFSAWQADPDRLISAEANSCLALAPRGFPFGDRAGLQHAGAVDELRCE</sequence>
<evidence type="ECO:0000256" key="8">
    <source>
        <dbReference type="ARBA" id="ARBA00023235"/>
    </source>
</evidence>
<dbReference type="Pfam" id="PF01370">
    <property type="entry name" value="Epimerase"/>
    <property type="match status" value="1"/>
</dbReference>
<dbReference type="RefSeq" id="WP_086615637.1">
    <property type="nucleotide sequence ID" value="NZ_MTPX02000045.1"/>
</dbReference>
<protein>
    <recommendedName>
        <fullName evidence="6">UDP-glucose 4-epimerase</fullName>
        <ecNumber evidence="5">5.1.3.2</ecNumber>
    </recommendedName>
    <alternativeName>
        <fullName evidence="11">Galactowaldenase</fullName>
    </alternativeName>
    <alternativeName>
        <fullName evidence="10">UDP-galactose 4-epimerase</fullName>
    </alternativeName>
</protein>
<dbReference type="Gene3D" id="3.40.50.720">
    <property type="entry name" value="NAD(P)-binding Rossmann-like Domain"/>
    <property type="match status" value="1"/>
</dbReference>
<evidence type="ECO:0000256" key="3">
    <source>
        <dbReference type="ARBA" id="ARBA00004947"/>
    </source>
</evidence>
<dbReference type="Gene3D" id="3.90.25.10">
    <property type="entry name" value="UDP-galactose 4-epimerase, domain 1"/>
    <property type="match status" value="1"/>
</dbReference>